<dbReference type="EMBL" id="CAJZBQ010000060">
    <property type="protein sequence ID" value="CAG9334955.1"/>
    <property type="molecule type" value="Genomic_DNA"/>
</dbReference>
<keyword evidence="5 8" id="KW-1133">Transmembrane helix</keyword>
<evidence type="ECO:0000313" key="10">
    <source>
        <dbReference type="Proteomes" id="UP001162131"/>
    </source>
</evidence>
<dbReference type="AlphaFoldDB" id="A0AAU9KA82"/>
<feature type="transmembrane region" description="Helical" evidence="8">
    <location>
        <begin position="32"/>
        <end position="57"/>
    </location>
</feature>
<dbReference type="Pfam" id="PF04178">
    <property type="entry name" value="Got1"/>
    <property type="match status" value="1"/>
</dbReference>
<proteinExistence type="inferred from homology"/>
<gene>
    <name evidence="9" type="ORF">BSTOLATCC_MIC62536</name>
</gene>
<evidence type="ECO:0000256" key="2">
    <source>
        <dbReference type="ARBA" id="ARBA00022448"/>
    </source>
</evidence>
<keyword evidence="3 8" id="KW-0812">Transmembrane</keyword>
<keyword evidence="4 8" id="KW-0653">Protein transport</keyword>
<keyword evidence="10" id="KW-1185">Reference proteome</keyword>
<feature type="transmembrane region" description="Helical" evidence="8">
    <location>
        <begin position="96"/>
        <end position="117"/>
    </location>
</feature>
<accession>A0AAU9KA82</accession>
<dbReference type="PANTHER" id="PTHR23137:SF6">
    <property type="entry name" value="VESICLE TRANSPORT PROTEIN"/>
    <property type="match status" value="1"/>
</dbReference>
<evidence type="ECO:0000256" key="1">
    <source>
        <dbReference type="ARBA" id="ARBA00004141"/>
    </source>
</evidence>
<dbReference type="PANTHER" id="PTHR23137">
    <property type="entry name" value="VESICLE TRANSPORT PROTEIN-RELATED"/>
    <property type="match status" value="1"/>
</dbReference>
<dbReference type="GO" id="GO:0015031">
    <property type="term" value="P:protein transport"/>
    <property type="evidence" value="ECO:0007669"/>
    <property type="project" value="UniProtKB-KW"/>
</dbReference>
<dbReference type="GO" id="GO:0016020">
    <property type="term" value="C:membrane"/>
    <property type="evidence" value="ECO:0007669"/>
    <property type="project" value="UniProtKB-SubCell"/>
</dbReference>
<organism evidence="9 10">
    <name type="scientific">Blepharisma stoltei</name>
    <dbReference type="NCBI Taxonomy" id="1481888"/>
    <lineage>
        <taxon>Eukaryota</taxon>
        <taxon>Sar</taxon>
        <taxon>Alveolata</taxon>
        <taxon>Ciliophora</taxon>
        <taxon>Postciliodesmatophora</taxon>
        <taxon>Heterotrichea</taxon>
        <taxon>Heterotrichida</taxon>
        <taxon>Blepharismidae</taxon>
        <taxon>Blepharisma</taxon>
    </lineage>
</organism>
<comment type="function">
    <text evidence="8">May be involved in fusion of retrograde transport vesicles derived from an endocytic compartment with the Golgi complex.</text>
</comment>
<dbReference type="GO" id="GO:0016192">
    <property type="term" value="P:vesicle-mediated transport"/>
    <property type="evidence" value="ECO:0007669"/>
    <property type="project" value="InterPro"/>
</dbReference>
<dbReference type="GO" id="GO:0005737">
    <property type="term" value="C:cytoplasm"/>
    <property type="evidence" value="ECO:0007669"/>
    <property type="project" value="UniProtKB-ARBA"/>
</dbReference>
<evidence type="ECO:0000256" key="5">
    <source>
        <dbReference type="ARBA" id="ARBA00022989"/>
    </source>
</evidence>
<feature type="transmembrane region" description="Helical" evidence="8">
    <location>
        <begin position="123"/>
        <end position="144"/>
    </location>
</feature>
<dbReference type="InterPro" id="IPR011691">
    <property type="entry name" value="Vesicle_transpt_SFT2"/>
</dbReference>
<keyword evidence="2 8" id="KW-0813">Transport</keyword>
<dbReference type="Proteomes" id="UP001162131">
    <property type="component" value="Unassembled WGS sequence"/>
</dbReference>
<comment type="similarity">
    <text evidence="7 8">Belongs to the SFT2 family.</text>
</comment>
<evidence type="ECO:0000313" key="9">
    <source>
        <dbReference type="EMBL" id="CAG9334955.1"/>
    </source>
</evidence>
<evidence type="ECO:0000256" key="7">
    <source>
        <dbReference type="ARBA" id="ARBA00025800"/>
    </source>
</evidence>
<dbReference type="GO" id="GO:0012505">
    <property type="term" value="C:endomembrane system"/>
    <property type="evidence" value="ECO:0007669"/>
    <property type="project" value="UniProtKB-ARBA"/>
</dbReference>
<evidence type="ECO:0000256" key="8">
    <source>
        <dbReference type="RuleBase" id="RU363111"/>
    </source>
</evidence>
<evidence type="ECO:0000256" key="6">
    <source>
        <dbReference type="ARBA" id="ARBA00023136"/>
    </source>
</evidence>
<comment type="subcellular location">
    <subcellularLocation>
        <location evidence="1 8">Membrane</location>
        <topology evidence="1 8">Multi-pass membrane protein</topology>
    </subcellularLocation>
</comment>
<reference evidence="9" key="1">
    <citation type="submission" date="2021-09" db="EMBL/GenBank/DDBJ databases">
        <authorList>
            <consortium name="AG Swart"/>
            <person name="Singh M."/>
            <person name="Singh A."/>
            <person name="Seah K."/>
            <person name="Emmerich C."/>
        </authorList>
    </citation>
    <scope>NUCLEOTIDE SEQUENCE</scope>
    <source>
        <strain evidence="9">ATCC30299</strain>
    </source>
</reference>
<dbReference type="InterPro" id="IPR007305">
    <property type="entry name" value="Vesicle_transpt_Got1/SFT2"/>
</dbReference>
<evidence type="ECO:0000256" key="3">
    <source>
        <dbReference type="ARBA" id="ARBA00022692"/>
    </source>
</evidence>
<sequence>MSGFFSFDQESRDSSFEDEGCIPALSFKERMIGFLTCFGLSIFIDVISIGSMFGILTGNPTRFALSYTMSNILALIGSGFLLGFKKQMKSAFDEKRRWTSAIFFVSMIMTLVSVLYFQIGLMILVFIIIQVCAYIWYMASYFPWGREILLKCLKKCCGKCVDES</sequence>
<keyword evidence="6 8" id="KW-0472">Membrane</keyword>
<protein>
    <recommendedName>
        <fullName evidence="8">Vesicle transport protein</fullName>
    </recommendedName>
</protein>
<name>A0AAU9KA82_9CILI</name>
<comment type="caution">
    <text evidence="9">The sequence shown here is derived from an EMBL/GenBank/DDBJ whole genome shotgun (WGS) entry which is preliminary data.</text>
</comment>
<evidence type="ECO:0000256" key="4">
    <source>
        <dbReference type="ARBA" id="ARBA00022927"/>
    </source>
</evidence>
<feature type="transmembrane region" description="Helical" evidence="8">
    <location>
        <begin position="63"/>
        <end position="84"/>
    </location>
</feature>